<protein>
    <submittedName>
        <fullName evidence="2">Uncharacterized protein</fullName>
    </submittedName>
</protein>
<accession>A0A1G8V6M1</accession>
<dbReference type="Proteomes" id="UP000198856">
    <property type="component" value="Unassembled WGS sequence"/>
</dbReference>
<feature type="transmembrane region" description="Helical" evidence="1">
    <location>
        <begin position="52"/>
        <end position="72"/>
    </location>
</feature>
<dbReference type="RefSeq" id="WP_368086077.1">
    <property type="nucleotide sequence ID" value="NZ_FNFC01000006.1"/>
</dbReference>
<evidence type="ECO:0000256" key="1">
    <source>
        <dbReference type="SAM" id="Phobius"/>
    </source>
</evidence>
<sequence length="79" mass="8831">MTPEVTRTESEGIDYGWVMQVTFITSIVVGVPAVMLLSTFATLETWPERAQFAAGIGAVIWFIVAVSVYFYARHKQTED</sequence>
<dbReference type="EMBL" id="FNFC01000006">
    <property type="protein sequence ID" value="SDJ61514.1"/>
    <property type="molecule type" value="Genomic_DNA"/>
</dbReference>
<dbReference type="AlphaFoldDB" id="A0A1G8V6M1"/>
<dbReference type="InterPro" id="IPR043860">
    <property type="entry name" value="DUF5822"/>
</dbReference>
<evidence type="ECO:0000313" key="3">
    <source>
        <dbReference type="Proteomes" id="UP000198856"/>
    </source>
</evidence>
<keyword evidence="1" id="KW-0812">Transmembrane</keyword>
<dbReference type="Pfam" id="PF19139">
    <property type="entry name" value="DUF5822"/>
    <property type="match status" value="1"/>
</dbReference>
<reference evidence="2 3" key="1">
    <citation type="submission" date="2016-10" db="EMBL/GenBank/DDBJ databases">
        <authorList>
            <person name="de Groot N.N."/>
        </authorList>
    </citation>
    <scope>NUCLEOTIDE SEQUENCE [LARGE SCALE GENOMIC DNA]</scope>
    <source>
        <strain evidence="2 3">IBRC-M10015</strain>
    </source>
</reference>
<name>A0A1G8V6M1_9EURY</name>
<evidence type="ECO:0000313" key="2">
    <source>
        <dbReference type="EMBL" id="SDJ61514.1"/>
    </source>
</evidence>
<keyword evidence="1" id="KW-1133">Transmembrane helix</keyword>
<feature type="transmembrane region" description="Helical" evidence="1">
    <location>
        <begin position="17"/>
        <end position="40"/>
    </location>
</feature>
<keyword evidence="3" id="KW-1185">Reference proteome</keyword>
<gene>
    <name evidence="2" type="ORF">SAMN05216226_10618</name>
</gene>
<proteinExistence type="predicted"/>
<keyword evidence="1" id="KW-0472">Membrane</keyword>
<organism evidence="2 3">
    <name type="scientific">Halovenus aranensis</name>
    <dbReference type="NCBI Taxonomy" id="890420"/>
    <lineage>
        <taxon>Archaea</taxon>
        <taxon>Methanobacteriati</taxon>
        <taxon>Methanobacteriota</taxon>
        <taxon>Stenosarchaea group</taxon>
        <taxon>Halobacteria</taxon>
        <taxon>Halobacteriales</taxon>
        <taxon>Haloarculaceae</taxon>
        <taxon>Halovenus</taxon>
    </lineage>
</organism>